<dbReference type="GO" id="GO:0008270">
    <property type="term" value="F:zinc ion binding"/>
    <property type="evidence" value="ECO:0007669"/>
    <property type="project" value="InterPro"/>
</dbReference>
<dbReference type="PROSITE" id="PS01162">
    <property type="entry name" value="QOR_ZETA_CRYSTAL"/>
    <property type="match status" value="1"/>
</dbReference>
<dbReference type="RefSeq" id="WP_042452520.1">
    <property type="nucleotide sequence ID" value="NZ_BBPN01000025.1"/>
</dbReference>
<dbReference type="InterPro" id="IPR011032">
    <property type="entry name" value="GroES-like_sf"/>
</dbReference>
<dbReference type="InterPro" id="IPR036291">
    <property type="entry name" value="NAD(P)-bd_dom_sf"/>
</dbReference>
<protein>
    <submittedName>
        <fullName evidence="3">NADPH:quinone reductase</fullName>
    </submittedName>
</protein>
<dbReference type="CDD" id="cd05289">
    <property type="entry name" value="MDR_like_2"/>
    <property type="match status" value="1"/>
</dbReference>
<dbReference type="GO" id="GO:0016491">
    <property type="term" value="F:oxidoreductase activity"/>
    <property type="evidence" value="ECO:0007669"/>
    <property type="project" value="UniProtKB-KW"/>
</dbReference>
<dbReference type="InterPro" id="IPR050700">
    <property type="entry name" value="YIM1/Zinc_Alcohol_DH_Fams"/>
</dbReference>
<evidence type="ECO:0000259" key="2">
    <source>
        <dbReference type="SMART" id="SM00829"/>
    </source>
</evidence>
<dbReference type="eggNOG" id="COG0604">
    <property type="taxonomic scope" value="Bacteria"/>
</dbReference>
<dbReference type="InterPro" id="IPR013154">
    <property type="entry name" value="ADH-like_N"/>
</dbReference>
<dbReference type="PANTHER" id="PTHR11695:SF294">
    <property type="entry name" value="RETICULON-4-INTERACTING PROTEIN 1, MITOCHONDRIAL"/>
    <property type="match status" value="1"/>
</dbReference>
<dbReference type="SUPFAM" id="SSF50129">
    <property type="entry name" value="GroES-like"/>
    <property type="match status" value="1"/>
</dbReference>
<reference evidence="4" key="1">
    <citation type="submission" date="2016-10" db="EMBL/GenBank/DDBJ databases">
        <authorList>
            <person name="Varghese N."/>
        </authorList>
    </citation>
    <scope>NUCLEOTIDE SEQUENCE [LARGE SCALE GENOMIC DNA]</scope>
    <source>
        <strain evidence="4">DSM 45096 / BCRC 16803 / CGMCC 4.1857 / CIP 109030 / JCM 12277 / KCTC 19219 / NBRC 100920 / 33214</strain>
    </source>
</reference>
<dbReference type="SUPFAM" id="SSF51735">
    <property type="entry name" value="NAD(P)-binding Rossmann-fold domains"/>
    <property type="match status" value="1"/>
</dbReference>
<dbReference type="Gene3D" id="3.90.180.10">
    <property type="entry name" value="Medium-chain alcohol dehydrogenases, catalytic domain"/>
    <property type="match status" value="1"/>
</dbReference>
<dbReference type="InterPro" id="IPR002364">
    <property type="entry name" value="Quin_OxRdtase/zeta-crystal_CS"/>
</dbReference>
<evidence type="ECO:0000256" key="1">
    <source>
        <dbReference type="ARBA" id="ARBA00023002"/>
    </source>
</evidence>
<dbReference type="Pfam" id="PF13602">
    <property type="entry name" value="ADH_zinc_N_2"/>
    <property type="match status" value="1"/>
</dbReference>
<proteinExistence type="predicted"/>
<name>A0A1H7WZB9_STRJI</name>
<keyword evidence="1" id="KW-0560">Oxidoreductase</keyword>
<evidence type="ECO:0000313" key="3">
    <source>
        <dbReference type="EMBL" id="SEM26976.1"/>
    </source>
</evidence>
<gene>
    <name evidence="3" type="ORF">SAMN05414137_12233</name>
</gene>
<sequence length="311" mass="32395">MRSIRIRSFGGPEVVELTERPVPEPRPGEVLVRVAAAAVNPADWRIRAGEVRRLGEPPLGLGLDVAGTVVAGDGGRFRTGDRVFGVVPPPQGSFAEYVAVPGTTLARTPDELDDACAAALPVAGLTAWQALVAAAHLGSGERVLVHAGAGGIGHLAVQIARARGAHVTATAGTANQAFLRELGVDEPVDHRATDVFARPDRFDVVLDPLGGAHALRSLELLRPGGRLVDVRGTGVDRTALRTRAAQLDVELTELYFRPDPGDLDALALLAAKGDLRPHLGLVLPLERAAEAIAEVESGHARGKVVLSVAAG</sequence>
<dbReference type="SMART" id="SM00829">
    <property type="entry name" value="PKS_ER"/>
    <property type="match status" value="1"/>
</dbReference>
<dbReference type="AlphaFoldDB" id="A0A1H7WZB9"/>
<organism evidence="3 4">
    <name type="scientific">Streptacidiphilus jiangxiensis</name>
    <dbReference type="NCBI Taxonomy" id="235985"/>
    <lineage>
        <taxon>Bacteria</taxon>
        <taxon>Bacillati</taxon>
        <taxon>Actinomycetota</taxon>
        <taxon>Actinomycetes</taxon>
        <taxon>Kitasatosporales</taxon>
        <taxon>Streptomycetaceae</taxon>
        <taxon>Streptacidiphilus</taxon>
    </lineage>
</organism>
<dbReference type="PANTHER" id="PTHR11695">
    <property type="entry name" value="ALCOHOL DEHYDROGENASE RELATED"/>
    <property type="match status" value="1"/>
</dbReference>
<dbReference type="Proteomes" id="UP000183015">
    <property type="component" value="Unassembled WGS sequence"/>
</dbReference>
<dbReference type="Gene3D" id="3.40.50.720">
    <property type="entry name" value="NAD(P)-binding Rossmann-like Domain"/>
    <property type="match status" value="1"/>
</dbReference>
<keyword evidence="4" id="KW-1185">Reference proteome</keyword>
<evidence type="ECO:0000313" key="4">
    <source>
        <dbReference type="Proteomes" id="UP000183015"/>
    </source>
</evidence>
<dbReference type="STRING" id="235985.SAMN05414137_12233"/>
<accession>A0A1H7WZB9</accession>
<dbReference type="EMBL" id="FOAZ01000022">
    <property type="protein sequence ID" value="SEM26976.1"/>
    <property type="molecule type" value="Genomic_DNA"/>
</dbReference>
<dbReference type="Pfam" id="PF08240">
    <property type="entry name" value="ADH_N"/>
    <property type="match status" value="1"/>
</dbReference>
<dbReference type="OrthoDB" id="3175656at2"/>
<dbReference type="InterPro" id="IPR020843">
    <property type="entry name" value="ER"/>
</dbReference>
<feature type="domain" description="Enoyl reductase (ER)" evidence="2">
    <location>
        <begin position="10"/>
        <end position="306"/>
    </location>
</feature>